<feature type="compositionally biased region" description="Basic and acidic residues" evidence="1">
    <location>
        <begin position="32"/>
        <end position="43"/>
    </location>
</feature>
<dbReference type="OrthoDB" id="5407645at2759"/>
<feature type="compositionally biased region" description="Basic and acidic residues" evidence="1">
    <location>
        <begin position="285"/>
        <end position="313"/>
    </location>
</feature>
<feature type="compositionally biased region" description="Basic and acidic residues" evidence="1">
    <location>
        <begin position="360"/>
        <end position="377"/>
    </location>
</feature>
<evidence type="ECO:0008006" key="4">
    <source>
        <dbReference type="Google" id="ProtNLM"/>
    </source>
</evidence>
<comment type="caution">
    <text evidence="2">The sequence shown here is derived from an EMBL/GenBank/DDBJ whole genome shotgun (WGS) entry which is preliminary data.</text>
</comment>
<proteinExistence type="predicted"/>
<feature type="compositionally biased region" description="Polar residues" evidence="1">
    <location>
        <begin position="420"/>
        <end position="437"/>
    </location>
</feature>
<organism evidence="2 3">
    <name type="scientific">Aspergillus ochraceoroseus IBT 24754</name>
    <dbReference type="NCBI Taxonomy" id="1392256"/>
    <lineage>
        <taxon>Eukaryota</taxon>
        <taxon>Fungi</taxon>
        <taxon>Dikarya</taxon>
        <taxon>Ascomycota</taxon>
        <taxon>Pezizomycotina</taxon>
        <taxon>Eurotiomycetes</taxon>
        <taxon>Eurotiomycetidae</taxon>
        <taxon>Eurotiales</taxon>
        <taxon>Aspergillaceae</taxon>
        <taxon>Aspergillus</taxon>
        <taxon>Aspergillus subgen. Nidulantes</taxon>
    </lineage>
</organism>
<reference evidence="2 3" key="1">
    <citation type="journal article" date="2018" name="Proc. Natl. Acad. Sci. U.S.A.">
        <title>Linking secondary metabolites to gene clusters through genome sequencing of six diverse Aspergillus species.</title>
        <authorList>
            <person name="Kaerboelling I."/>
            <person name="Vesth T.C."/>
            <person name="Frisvad J.C."/>
            <person name="Nybo J.L."/>
            <person name="Theobald S."/>
            <person name="Kuo A."/>
            <person name="Bowyer P."/>
            <person name="Matsuda Y."/>
            <person name="Mondo S."/>
            <person name="Lyhne E.K."/>
            <person name="Kogle M.E."/>
            <person name="Clum A."/>
            <person name="Lipzen A."/>
            <person name="Salamov A."/>
            <person name="Ngan C.Y."/>
            <person name="Daum C."/>
            <person name="Chiniquy J."/>
            <person name="Barry K."/>
            <person name="LaButti K."/>
            <person name="Haridas S."/>
            <person name="Simmons B.A."/>
            <person name="Magnuson J.K."/>
            <person name="Mortensen U.H."/>
            <person name="Larsen T.O."/>
            <person name="Grigoriev I.V."/>
            <person name="Baker S.E."/>
            <person name="Andersen M.R."/>
        </authorList>
    </citation>
    <scope>NUCLEOTIDE SEQUENCE [LARGE SCALE GENOMIC DNA]</scope>
    <source>
        <strain evidence="2 3">IBT 24754</strain>
    </source>
</reference>
<evidence type="ECO:0000313" key="2">
    <source>
        <dbReference type="EMBL" id="PTU22515.1"/>
    </source>
</evidence>
<feature type="region of interest" description="Disordered" evidence="1">
    <location>
        <begin position="68"/>
        <end position="170"/>
    </location>
</feature>
<feature type="compositionally biased region" description="Basic and acidic residues" evidence="1">
    <location>
        <begin position="88"/>
        <end position="99"/>
    </location>
</feature>
<dbReference type="EMBL" id="MSFN02000002">
    <property type="protein sequence ID" value="PTU22515.1"/>
    <property type="molecule type" value="Genomic_DNA"/>
</dbReference>
<accession>A0A2T5M1V8</accession>
<feature type="region of interest" description="Disordered" evidence="1">
    <location>
        <begin position="23"/>
        <end position="51"/>
    </location>
</feature>
<gene>
    <name evidence="2" type="ORF">P175DRAFT_0521666</name>
</gene>
<feature type="compositionally biased region" description="Basic and acidic residues" evidence="1">
    <location>
        <begin position="525"/>
        <end position="540"/>
    </location>
</feature>
<feature type="region of interest" description="Disordered" evidence="1">
    <location>
        <begin position="240"/>
        <end position="270"/>
    </location>
</feature>
<feature type="compositionally biased region" description="Basic residues" evidence="1">
    <location>
        <begin position="137"/>
        <end position="147"/>
    </location>
</feature>
<evidence type="ECO:0000313" key="3">
    <source>
        <dbReference type="Proteomes" id="UP000244073"/>
    </source>
</evidence>
<feature type="compositionally biased region" description="Basic and acidic residues" evidence="1">
    <location>
        <begin position="461"/>
        <end position="471"/>
    </location>
</feature>
<feature type="compositionally biased region" description="Basic and acidic residues" evidence="1">
    <location>
        <begin position="338"/>
        <end position="352"/>
    </location>
</feature>
<dbReference type="GeneID" id="63816097"/>
<sequence length="540" mass="61052">MAYYDNRHSSNDRYGGTQQVEVASHTHGGRSGTRDKYYRDHPSGDYGYDYGRDPYYRRSMDGVYRSHSAAGYHEDPGYYRSHVRRSRRYDDRRDRDNYSHSRSTSRSPPRRHRSSSDRAPGASGLGSAAVAASRSHGSGRGRSRGRDRRSYSYSPSPSRASRPHSDKGEQRITQAVKAALTAGAIEAFRVRKEPGEWTGAKGRRVLTAAITAGGTDGLVDRDPSRHSKRHIIESTLTGLATNRIVNGSRSHSRSRKHSSRSHSHGRSGAKDAALAGILAAAGKEAYDRFRSKDQNRDRHRSSSRDSYDHDSTRPHRSKKRSKSVTDYLNEGIEALGFKEGDKGKYQDRDDRSRRHHRSSRHVDSSDDGRYSDSDYSRRQPSPSRGGRHSREVSRSFNTTSMGNRGDEGYGYGYGYGHLDTTLSRPQYSRSDSRTLPNARSRARHGSKKNNNPDSDSENSTDEDKKQRKLNKETLWARGLGHSRHHPCRTHSLAENVKSPRKKPAAASIHGAVSEWNHVDKKRRERTSFQKERESKKTKIR</sequence>
<feature type="compositionally biased region" description="Low complexity" evidence="1">
    <location>
        <begin position="119"/>
        <end position="136"/>
    </location>
</feature>
<dbReference type="AlphaFoldDB" id="A0A2T5M1V8"/>
<evidence type="ECO:0000256" key="1">
    <source>
        <dbReference type="SAM" id="MobiDB-lite"/>
    </source>
</evidence>
<dbReference type="Proteomes" id="UP000244073">
    <property type="component" value="Unassembled WGS sequence"/>
</dbReference>
<feature type="region of interest" description="Disordered" evidence="1">
    <location>
        <begin position="285"/>
        <end position="324"/>
    </location>
</feature>
<dbReference type="RefSeq" id="XP_040753907.1">
    <property type="nucleotide sequence ID" value="XM_040899215.1"/>
</dbReference>
<protein>
    <recommendedName>
        <fullName evidence="4">DUF3824 domain-containing protein</fullName>
    </recommendedName>
</protein>
<feature type="region of interest" description="Disordered" evidence="1">
    <location>
        <begin position="338"/>
        <end position="407"/>
    </location>
</feature>
<feature type="compositionally biased region" description="Basic residues" evidence="1">
    <location>
        <begin position="250"/>
        <end position="267"/>
    </location>
</feature>
<feature type="compositionally biased region" description="Low complexity" evidence="1">
    <location>
        <begin position="151"/>
        <end position="160"/>
    </location>
</feature>
<name>A0A2T5M1V8_9EURO</name>
<dbReference type="VEuPathDB" id="FungiDB:P175DRAFT_0521666"/>
<feature type="region of interest" description="Disordered" evidence="1">
    <location>
        <begin position="420"/>
        <end position="540"/>
    </location>
</feature>